<keyword evidence="1" id="KW-0863">Zinc-finger</keyword>
<feature type="domain" description="RING-type" evidence="3">
    <location>
        <begin position="116"/>
        <end position="167"/>
    </location>
</feature>
<dbReference type="SMART" id="SM00184">
    <property type="entry name" value="RING"/>
    <property type="match status" value="1"/>
</dbReference>
<dbReference type="Gene3D" id="3.30.40.10">
    <property type="entry name" value="Zinc/RING finger domain, C3HC4 (zinc finger)"/>
    <property type="match status" value="1"/>
</dbReference>
<keyword evidence="1" id="KW-0862">Zinc</keyword>
<dbReference type="OrthoDB" id="8062037at2759"/>
<dbReference type="InterPro" id="IPR044274">
    <property type="entry name" value="RFI2"/>
</dbReference>
<protein>
    <recommendedName>
        <fullName evidence="3">RING-type domain-containing protein</fullName>
    </recommendedName>
</protein>
<dbReference type="GO" id="GO:0004842">
    <property type="term" value="F:ubiquitin-protein transferase activity"/>
    <property type="evidence" value="ECO:0007669"/>
    <property type="project" value="InterPro"/>
</dbReference>
<feature type="compositionally biased region" description="Low complexity" evidence="2">
    <location>
        <begin position="1"/>
        <end position="16"/>
    </location>
</feature>
<feature type="compositionally biased region" description="Pro residues" evidence="2">
    <location>
        <begin position="17"/>
        <end position="29"/>
    </location>
</feature>
<reference evidence="4" key="1">
    <citation type="submission" date="2017-07" db="EMBL/GenBank/DDBJ databases">
        <title>Taro Niue Genome Assembly and Annotation.</title>
        <authorList>
            <person name="Atibalentja N."/>
            <person name="Keating K."/>
            <person name="Fields C.J."/>
        </authorList>
    </citation>
    <scope>NUCLEOTIDE SEQUENCE</scope>
    <source>
        <strain evidence="4">Niue_2</strain>
        <tissue evidence="4">Leaf</tissue>
    </source>
</reference>
<evidence type="ECO:0000256" key="2">
    <source>
        <dbReference type="SAM" id="MobiDB-lite"/>
    </source>
</evidence>
<name>A0A843VGU8_COLES</name>
<evidence type="ECO:0000313" key="4">
    <source>
        <dbReference type="EMBL" id="MQL90659.1"/>
    </source>
</evidence>
<dbReference type="PANTHER" id="PTHR46798">
    <property type="entry name" value="OS09G0511500 PROTEIN"/>
    <property type="match status" value="1"/>
</dbReference>
<dbReference type="InterPro" id="IPR013083">
    <property type="entry name" value="Znf_RING/FYVE/PHD"/>
</dbReference>
<dbReference type="CDD" id="cd16448">
    <property type="entry name" value="RING-H2"/>
    <property type="match status" value="1"/>
</dbReference>
<sequence length="261" mass="27667">PPPLSSFSLSLSLSPGVLPPPSPSPAVSPIIPPTRPLLSHGPRFVPSYTAAKLGSFYGRPRQVVGSAGGGWGGGVQSSSVHDMMGDPGCPGEAMDVEKPSAFPAEGNGAGPSSVPCSICLELVSTDPRERSVAKLQCGHEFHLASLQIDCIGSAFNAKGVMQCPNCRKVEKGRWLYANGYRSFSEFNVDDLVNEGLYDLNYSEMELSLFVVGNVGAWALQIKLSYYSGKITRLAGDIQAFDTDPPSSNLSWLGTSLQLIEC</sequence>
<keyword evidence="5" id="KW-1185">Reference proteome</keyword>
<dbReference type="AlphaFoldDB" id="A0A843VGU8"/>
<dbReference type="PROSITE" id="PS50089">
    <property type="entry name" value="ZF_RING_2"/>
    <property type="match status" value="1"/>
</dbReference>
<proteinExistence type="predicted"/>
<dbReference type="Proteomes" id="UP000652761">
    <property type="component" value="Unassembled WGS sequence"/>
</dbReference>
<evidence type="ECO:0000259" key="3">
    <source>
        <dbReference type="PROSITE" id="PS50089"/>
    </source>
</evidence>
<comment type="caution">
    <text evidence="4">The sequence shown here is derived from an EMBL/GenBank/DDBJ whole genome shotgun (WGS) entry which is preliminary data.</text>
</comment>
<evidence type="ECO:0000256" key="1">
    <source>
        <dbReference type="PROSITE-ProRule" id="PRU00175"/>
    </source>
</evidence>
<feature type="non-terminal residue" evidence="4">
    <location>
        <position position="1"/>
    </location>
</feature>
<keyword evidence="1" id="KW-0479">Metal-binding</keyword>
<dbReference type="PANTHER" id="PTHR46798:SF3">
    <property type="entry name" value="RING FINGER FAMILY PROTEIN"/>
    <property type="match status" value="1"/>
</dbReference>
<dbReference type="InterPro" id="IPR001841">
    <property type="entry name" value="Znf_RING"/>
</dbReference>
<dbReference type="GO" id="GO:0008270">
    <property type="term" value="F:zinc ion binding"/>
    <property type="evidence" value="ECO:0007669"/>
    <property type="project" value="UniProtKB-KW"/>
</dbReference>
<accession>A0A843VGU8</accession>
<gene>
    <name evidence="4" type="ORF">Taro_023258</name>
</gene>
<dbReference type="EMBL" id="NMUH01001263">
    <property type="protein sequence ID" value="MQL90659.1"/>
    <property type="molecule type" value="Genomic_DNA"/>
</dbReference>
<organism evidence="4 5">
    <name type="scientific">Colocasia esculenta</name>
    <name type="common">Wild taro</name>
    <name type="synonym">Arum esculentum</name>
    <dbReference type="NCBI Taxonomy" id="4460"/>
    <lineage>
        <taxon>Eukaryota</taxon>
        <taxon>Viridiplantae</taxon>
        <taxon>Streptophyta</taxon>
        <taxon>Embryophyta</taxon>
        <taxon>Tracheophyta</taxon>
        <taxon>Spermatophyta</taxon>
        <taxon>Magnoliopsida</taxon>
        <taxon>Liliopsida</taxon>
        <taxon>Araceae</taxon>
        <taxon>Aroideae</taxon>
        <taxon>Colocasieae</taxon>
        <taxon>Colocasia</taxon>
    </lineage>
</organism>
<dbReference type="SUPFAM" id="SSF57850">
    <property type="entry name" value="RING/U-box"/>
    <property type="match status" value="1"/>
</dbReference>
<feature type="region of interest" description="Disordered" evidence="2">
    <location>
        <begin position="1"/>
        <end position="29"/>
    </location>
</feature>
<evidence type="ECO:0000313" key="5">
    <source>
        <dbReference type="Proteomes" id="UP000652761"/>
    </source>
</evidence>